<feature type="signal peptide" evidence="2">
    <location>
        <begin position="1"/>
        <end position="21"/>
    </location>
</feature>
<proteinExistence type="predicted"/>
<name>A0A5B2ZCX8_9GAMM</name>
<evidence type="ECO:0000256" key="1">
    <source>
        <dbReference type="SAM" id="MobiDB-lite"/>
    </source>
</evidence>
<reference evidence="3 4" key="2">
    <citation type="submission" date="2019-09" db="EMBL/GenBank/DDBJ databases">
        <authorList>
            <person name="Mazur A."/>
        </authorList>
    </citation>
    <scope>NUCLEOTIDE SEQUENCE [LARGE SCALE GENOMIC DNA]</scope>
    <source>
        <strain evidence="3 4">3729k</strain>
    </source>
</reference>
<feature type="region of interest" description="Disordered" evidence="1">
    <location>
        <begin position="21"/>
        <end position="54"/>
    </location>
</feature>
<protein>
    <recommendedName>
        <fullName evidence="5">Lipoprotein</fullName>
    </recommendedName>
</protein>
<sequence length="289" mass="30640">MHRWIPALLLLLLSACRQEEAAPGATAPTPEPPPSASSGVPAPPVEPAAPGPEEVPRAFLCRGNEPFWALDAGDGDGLFKQPYGELALEGELRALAGGAWRYRGAPVDGPGEMVEALISPGQCFDTMADGPALPWSAVVSWPDGQGQGCCRAEYGLDMANAPAHDPAGKPQDDWSRLLPELGPALRRCAFDAGVATEAVTVAWPMNRGKAGVRLRDSGQDRFDCVVDTGTGAIDAIRLVAADDRLAGEGRPEWLPARDGAPVLHCGRVERALDREGKLTGWLYYREGCD</sequence>
<gene>
    <name evidence="3" type="ORF">F0415_07320</name>
</gene>
<dbReference type="EMBL" id="VUOD01000004">
    <property type="protein sequence ID" value="KAA2285044.1"/>
    <property type="molecule type" value="Genomic_DNA"/>
</dbReference>
<reference evidence="3 4" key="1">
    <citation type="submission" date="2019-09" db="EMBL/GenBank/DDBJ databases">
        <title>Arenimonas chukotkensis sp. nov., a bacterium isolated from Chukotka hot spring, Arctic region, Russia.</title>
        <authorList>
            <person name="Zayulina K.S."/>
            <person name="Prokofeva M.I."/>
            <person name="Elcheninov A.G."/>
            <person name="Novikov A."/>
            <person name="Kochetkova T.V."/>
            <person name="Kublanov I.V."/>
        </authorList>
    </citation>
    <scope>NUCLEOTIDE SEQUENCE [LARGE SCALE GENOMIC DNA]</scope>
    <source>
        <strain evidence="3 4">3729k</strain>
    </source>
</reference>
<dbReference type="PROSITE" id="PS51257">
    <property type="entry name" value="PROKAR_LIPOPROTEIN"/>
    <property type="match status" value="1"/>
</dbReference>
<comment type="caution">
    <text evidence="3">The sequence shown here is derived from an EMBL/GenBank/DDBJ whole genome shotgun (WGS) entry which is preliminary data.</text>
</comment>
<accession>A0A5B2ZCX8</accession>
<evidence type="ECO:0008006" key="5">
    <source>
        <dbReference type="Google" id="ProtNLM"/>
    </source>
</evidence>
<evidence type="ECO:0000313" key="4">
    <source>
        <dbReference type="Proteomes" id="UP000322165"/>
    </source>
</evidence>
<dbReference type="AlphaFoldDB" id="A0A5B2ZCX8"/>
<feature type="compositionally biased region" description="Pro residues" evidence="1">
    <location>
        <begin position="29"/>
        <end position="50"/>
    </location>
</feature>
<dbReference type="RefSeq" id="WP_149860543.1">
    <property type="nucleotide sequence ID" value="NZ_VUOD01000004.1"/>
</dbReference>
<organism evidence="3 4">
    <name type="scientific">Arenimonas fontis</name>
    <dbReference type="NCBI Taxonomy" id="2608255"/>
    <lineage>
        <taxon>Bacteria</taxon>
        <taxon>Pseudomonadati</taxon>
        <taxon>Pseudomonadota</taxon>
        <taxon>Gammaproteobacteria</taxon>
        <taxon>Lysobacterales</taxon>
        <taxon>Lysobacteraceae</taxon>
        <taxon>Arenimonas</taxon>
    </lineage>
</organism>
<dbReference type="Proteomes" id="UP000322165">
    <property type="component" value="Unassembled WGS sequence"/>
</dbReference>
<evidence type="ECO:0000256" key="2">
    <source>
        <dbReference type="SAM" id="SignalP"/>
    </source>
</evidence>
<feature type="chain" id="PRO_5022854014" description="Lipoprotein" evidence="2">
    <location>
        <begin position="22"/>
        <end position="289"/>
    </location>
</feature>
<evidence type="ECO:0000313" key="3">
    <source>
        <dbReference type="EMBL" id="KAA2285044.1"/>
    </source>
</evidence>
<keyword evidence="4" id="KW-1185">Reference proteome</keyword>
<keyword evidence="2" id="KW-0732">Signal</keyword>